<dbReference type="PANTHER" id="PTHR35532:SF5">
    <property type="entry name" value="CARBOHYDRATE-BINDING DOMAIN-CONTAINING PROTEIN"/>
    <property type="match status" value="1"/>
</dbReference>
<evidence type="ECO:0000259" key="8">
    <source>
        <dbReference type="Pfam" id="PF01841"/>
    </source>
</evidence>
<evidence type="ECO:0000256" key="5">
    <source>
        <dbReference type="ARBA" id="ARBA00018546"/>
    </source>
</evidence>
<name>A0A9D2CWE1_9BACE</name>
<dbReference type="AlphaFoldDB" id="A0A9D2CWE1"/>
<dbReference type="SUPFAM" id="SSF54001">
    <property type="entry name" value="Cysteine proteinases"/>
    <property type="match status" value="1"/>
</dbReference>
<dbReference type="SUPFAM" id="SSF49785">
    <property type="entry name" value="Galactose-binding domain-like"/>
    <property type="match status" value="1"/>
</dbReference>
<comment type="subcellular location">
    <subcellularLocation>
        <location evidence="3">Cytoplasm</location>
    </subcellularLocation>
</comment>
<dbReference type="Proteomes" id="UP000824023">
    <property type="component" value="Unassembled WGS sequence"/>
</dbReference>
<feature type="domain" description="Transglutaminase-like" evidence="8">
    <location>
        <begin position="172"/>
        <end position="266"/>
    </location>
</feature>
<organism evidence="9 10">
    <name type="scientific">Candidatus Bacteroides merdipullorum</name>
    <dbReference type="NCBI Taxonomy" id="2838474"/>
    <lineage>
        <taxon>Bacteria</taxon>
        <taxon>Pseudomonadati</taxon>
        <taxon>Bacteroidota</taxon>
        <taxon>Bacteroidia</taxon>
        <taxon>Bacteroidales</taxon>
        <taxon>Bacteroidaceae</taxon>
        <taxon>Bacteroides</taxon>
    </lineage>
</organism>
<evidence type="ECO:0000256" key="3">
    <source>
        <dbReference type="ARBA" id="ARBA00004496"/>
    </source>
</evidence>
<dbReference type="Gene3D" id="2.60.120.260">
    <property type="entry name" value="Galactose-binding domain-like"/>
    <property type="match status" value="2"/>
</dbReference>
<keyword evidence="6" id="KW-0963">Cytoplasm</keyword>
<dbReference type="GO" id="GO:0005737">
    <property type="term" value="C:cytoplasm"/>
    <property type="evidence" value="ECO:0007669"/>
    <property type="project" value="UniProtKB-SubCell"/>
</dbReference>
<evidence type="ECO:0000256" key="2">
    <source>
        <dbReference type="ARBA" id="ARBA00001947"/>
    </source>
</evidence>
<protein>
    <recommendedName>
        <fullName evidence="5">Peptide-N(4)-(N-acetyl-beta-glucosaminyl)asparagine amidase</fullName>
        <ecNumber evidence="4">3.5.1.52</ecNumber>
    </recommendedName>
    <alternativeName>
        <fullName evidence="7">Peptide:N-glycanase</fullName>
    </alternativeName>
</protein>
<reference evidence="9" key="2">
    <citation type="submission" date="2021-04" db="EMBL/GenBank/DDBJ databases">
        <authorList>
            <person name="Gilroy R."/>
        </authorList>
    </citation>
    <scope>NUCLEOTIDE SEQUENCE</scope>
    <source>
        <strain evidence="9">ChiHjej12B11-24981</strain>
    </source>
</reference>
<evidence type="ECO:0000256" key="1">
    <source>
        <dbReference type="ARBA" id="ARBA00001650"/>
    </source>
</evidence>
<comment type="cofactor">
    <cofactor evidence="2">
        <name>Zn(2+)</name>
        <dbReference type="ChEBI" id="CHEBI:29105"/>
    </cofactor>
</comment>
<evidence type="ECO:0000313" key="10">
    <source>
        <dbReference type="Proteomes" id="UP000824023"/>
    </source>
</evidence>
<proteinExistence type="predicted"/>
<dbReference type="PANTHER" id="PTHR35532">
    <property type="entry name" value="SIMILAR TO POLYHYDROXYALKANOATE DEPOLYMERASE"/>
    <property type="match status" value="1"/>
</dbReference>
<evidence type="ECO:0000313" key="9">
    <source>
        <dbReference type="EMBL" id="HIZ01296.1"/>
    </source>
</evidence>
<comment type="catalytic activity">
    <reaction evidence="1">
        <text>Hydrolysis of an N(4)-(acetyl-beta-D-glucosaminyl)asparagine residue in which the glucosamine residue may be further glycosylated, to yield a (substituted) N-acetyl-beta-D-glucosaminylamine and a peptide containing an aspartate residue.</text>
        <dbReference type="EC" id="3.5.1.52"/>
    </reaction>
</comment>
<dbReference type="InterPro" id="IPR002931">
    <property type="entry name" value="Transglutaminase-like"/>
</dbReference>
<dbReference type="InterPro" id="IPR008979">
    <property type="entry name" value="Galactose-bd-like_sf"/>
</dbReference>
<dbReference type="InterPro" id="IPR038765">
    <property type="entry name" value="Papain-like_cys_pep_sf"/>
</dbReference>
<evidence type="ECO:0000256" key="4">
    <source>
        <dbReference type="ARBA" id="ARBA00012158"/>
    </source>
</evidence>
<gene>
    <name evidence="9" type="ORF">H9819_03465</name>
</gene>
<sequence length="630" mass="73118">MLLGMLLGACRNDMRLEYALQAAGENRAELERVLAYYEDEPEKRKAARFLIENMPYYHSMQGEKLDSLKGVLASADSLGVVPGLPWYDPNWPSYSPENLRRTEDVRTVTADFLIRNIDLAFEVWKKRPWNTELSWEEFCEFLLPYRVGDEALENWREVCYERYSFLLDSVYTGNDPVEATRIVCDYLEKEQPFRLSWMFNYPHLGGEFLLKNRIGKCREACDLIVYVLRALGIPAAFDFYTLSAENPSGHIWVVVKDSTDSWLPFNFPYSRPERGNYFIDNQRPSVIYRQYFGRQWGKSREFLKDADVPVEFKNEFRKNVSDNYFHTNLEIPVEKATGKYVCLGVFGIHGWRGVDIAQVKRGKAVFRNIGPEQIYILMYCKNGLYVPLGNPFYFDGHAAREFEAVTNQLDSVVLYRKFPLSERIKEYMAGMKGGRFEAFCDRNFHQPILMYQVEEAPQINLNRVSLKTPVRCRYVRYVSASTEYAEVAEMYFGGHGEEWIPVDSWGDAPASIGTGAYQVYDNNPLTYYISSQGGASITLDLGKTVWVDKLTFMPRNDDNFIRIGDEYELFYWGNGRWQSLGRQKATDIQLVYENVPDGALLHLHDWSRGKEELPFYMENGKQVFVSEGID</sequence>
<dbReference type="EC" id="3.5.1.52" evidence="4"/>
<evidence type="ECO:0000256" key="6">
    <source>
        <dbReference type="ARBA" id="ARBA00022490"/>
    </source>
</evidence>
<dbReference type="Pfam" id="PF01841">
    <property type="entry name" value="Transglut_core"/>
    <property type="match status" value="1"/>
</dbReference>
<comment type="caution">
    <text evidence="9">The sequence shown here is derived from an EMBL/GenBank/DDBJ whole genome shotgun (WGS) entry which is preliminary data.</text>
</comment>
<dbReference type="GO" id="GO:0000224">
    <property type="term" value="F:peptide-N4-(N-acetyl-beta-glucosaminyl)asparagine amidase activity"/>
    <property type="evidence" value="ECO:0007669"/>
    <property type="project" value="UniProtKB-EC"/>
</dbReference>
<reference evidence="9" key="1">
    <citation type="journal article" date="2021" name="PeerJ">
        <title>Extensive microbial diversity within the chicken gut microbiome revealed by metagenomics and culture.</title>
        <authorList>
            <person name="Gilroy R."/>
            <person name="Ravi A."/>
            <person name="Getino M."/>
            <person name="Pursley I."/>
            <person name="Horton D.L."/>
            <person name="Alikhan N.F."/>
            <person name="Baker D."/>
            <person name="Gharbi K."/>
            <person name="Hall N."/>
            <person name="Watson M."/>
            <person name="Adriaenssens E.M."/>
            <person name="Foster-Nyarko E."/>
            <person name="Jarju S."/>
            <person name="Secka A."/>
            <person name="Antonio M."/>
            <person name="Oren A."/>
            <person name="Chaudhuri R.R."/>
            <person name="La Ragione R."/>
            <person name="Hildebrand F."/>
            <person name="Pallen M.J."/>
        </authorList>
    </citation>
    <scope>NUCLEOTIDE SEQUENCE</scope>
    <source>
        <strain evidence="9">ChiHjej12B11-24981</strain>
    </source>
</reference>
<evidence type="ECO:0000256" key="7">
    <source>
        <dbReference type="ARBA" id="ARBA00032901"/>
    </source>
</evidence>
<accession>A0A9D2CWE1</accession>
<dbReference type="EMBL" id="DXCK01000051">
    <property type="protein sequence ID" value="HIZ01296.1"/>
    <property type="molecule type" value="Genomic_DNA"/>
</dbReference>